<evidence type="ECO:0000313" key="6">
    <source>
        <dbReference type="EMBL" id="WBM80955.1"/>
    </source>
</evidence>
<evidence type="ECO:0000313" key="7">
    <source>
        <dbReference type="Proteomes" id="UP001212421"/>
    </source>
</evidence>
<gene>
    <name evidence="6" type="ORF">KIV56_06645</name>
</gene>
<dbReference type="InterPro" id="IPR023772">
    <property type="entry name" value="DNA-bd_HTH_TetR-type_CS"/>
</dbReference>
<dbReference type="InterPro" id="IPR036271">
    <property type="entry name" value="Tet_transcr_reg_TetR-rel_C_sf"/>
</dbReference>
<reference evidence="6 7" key="1">
    <citation type="submission" date="2021-05" db="EMBL/GenBank/DDBJ databases">
        <authorList>
            <person name="Kumar R."/>
            <person name="Kumar A."/>
            <person name="Mukhia S."/>
        </authorList>
    </citation>
    <scope>NUCLEOTIDE SEQUENCE [LARGE SCALE GENOMIC DNA]</scope>
    <source>
        <strain evidence="6 7">ERMR7:08</strain>
    </source>
</reference>
<keyword evidence="7" id="KW-1185">Reference proteome</keyword>
<dbReference type="RefSeq" id="WP_281535679.1">
    <property type="nucleotide sequence ID" value="NZ_CP075584.1"/>
</dbReference>
<dbReference type="PROSITE" id="PS50977">
    <property type="entry name" value="HTH_TETR_2"/>
    <property type="match status" value="1"/>
</dbReference>
<dbReference type="PANTHER" id="PTHR30055:SF234">
    <property type="entry name" value="HTH-TYPE TRANSCRIPTIONAL REGULATOR BETI"/>
    <property type="match status" value="1"/>
</dbReference>
<dbReference type="PROSITE" id="PS01081">
    <property type="entry name" value="HTH_TETR_1"/>
    <property type="match status" value="1"/>
</dbReference>
<dbReference type="InterPro" id="IPR009057">
    <property type="entry name" value="Homeodomain-like_sf"/>
</dbReference>
<keyword evidence="2 4" id="KW-0238">DNA-binding</keyword>
<evidence type="ECO:0000259" key="5">
    <source>
        <dbReference type="PROSITE" id="PS50977"/>
    </source>
</evidence>
<dbReference type="SUPFAM" id="SSF48498">
    <property type="entry name" value="Tetracyclin repressor-like, C-terminal domain"/>
    <property type="match status" value="1"/>
</dbReference>
<dbReference type="InterPro" id="IPR001647">
    <property type="entry name" value="HTH_TetR"/>
</dbReference>
<dbReference type="Pfam" id="PF00440">
    <property type="entry name" value="TetR_N"/>
    <property type="match status" value="1"/>
</dbReference>
<dbReference type="PRINTS" id="PR00455">
    <property type="entry name" value="HTHTETR"/>
</dbReference>
<protein>
    <submittedName>
        <fullName evidence="6">TetR/AcrR family transcriptional regulator</fullName>
    </submittedName>
</protein>
<feature type="domain" description="HTH tetR-type" evidence="5">
    <location>
        <begin position="10"/>
        <end position="70"/>
    </location>
</feature>
<feature type="DNA-binding region" description="H-T-H motif" evidence="4">
    <location>
        <begin position="33"/>
        <end position="52"/>
    </location>
</feature>
<organism evidence="6 7">
    <name type="scientific">Cryobacterium breve</name>
    <dbReference type="NCBI Taxonomy" id="1259258"/>
    <lineage>
        <taxon>Bacteria</taxon>
        <taxon>Bacillati</taxon>
        <taxon>Actinomycetota</taxon>
        <taxon>Actinomycetes</taxon>
        <taxon>Micrococcales</taxon>
        <taxon>Microbacteriaceae</taxon>
        <taxon>Cryobacterium</taxon>
    </lineage>
</organism>
<proteinExistence type="predicted"/>
<evidence type="ECO:0000256" key="4">
    <source>
        <dbReference type="PROSITE-ProRule" id="PRU00335"/>
    </source>
</evidence>
<dbReference type="SUPFAM" id="SSF46689">
    <property type="entry name" value="Homeodomain-like"/>
    <property type="match status" value="1"/>
</dbReference>
<dbReference type="InterPro" id="IPR050109">
    <property type="entry name" value="HTH-type_TetR-like_transc_reg"/>
</dbReference>
<evidence type="ECO:0000256" key="2">
    <source>
        <dbReference type="ARBA" id="ARBA00023125"/>
    </source>
</evidence>
<dbReference type="PANTHER" id="PTHR30055">
    <property type="entry name" value="HTH-TYPE TRANSCRIPTIONAL REGULATOR RUTR"/>
    <property type="match status" value="1"/>
</dbReference>
<evidence type="ECO:0000256" key="3">
    <source>
        <dbReference type="ARBA" id="ARBA00023163"/>
    </source>
</evidence>
<accession>A0ABY7NEM6</accession>
<dbReference type="Gene3D" id="1.10.357.10">
    <property type="entry name" value="Tetracycline Repressor, domain 2"/>
    <property type="match status" value="1"/>
</dbReference>
<keyword evidence="1" id="KW-0805">Transcription regulation</keyword>
<sequence>MPKVTQEHRDARRLQIAVAALRCFARSGIRGTTMADIIAESGLSAGAIYGHFASKEDIVRAASREILENRIAEVSELAALSPLPAPGAVLNAILTGVRRDVGDPRILVQVWAEAMTDPVLHATASDTMLAFRALLAEYLTDWFVEHGVPDAEARPRASRYAPLMISLIQGFIVQSAIIPDFDGDGYLEAIEGFALS</sequence>
<keyword evidence="3" id="KW-0804">Transcription</keyword>
<name>A0ABY7NEM6_9MICO</name>
<dbReference type="EMBL" id="CP075584">
    <property type="protein sequence ID" value="WBM80955.1"/>
    <property type="molecule type" value="Genomic_DNA"/>
</dbReference>
<evidence type="ECO:0000256" key="1">
    <source>
        <dbReference type="ARBA" id="ARBA00023015"/>
    </source>
</evidence>
<dbReference type="Proteomes" id="UP001212421">
    <property type="component" value="Chromosome"/>
</dbReference>